<feature type="region of interest" description="Disordered" evidence="14">
    <location>
        <begin position="255"/>
        <end position="370"/>
    </location>
</feature>
<name>A0A7U3Q1L9_EPIFF</name>
<protein>
    <recommendedName>
        <fullName evidence="10">glycogenin glucosyltransferase</fullName>
        <ecNumber evidence="10">2.4.1.186</ecNumber>
    </recommendedName>
</protein>
<keyword evidence="5" id="KW-0479">Metal-binding</keyword>
<evidence type="ECO:0000256" key="6">
    <source>
        <dbReference type="ARBA" id="ARBA00023056"/>
    </source>
</evidence>
<dbReference type="EC" id="2.4.1.186" evidence="10"/>
<dbReference type="SUPFAM" id="SSF53448">
    <property type="entry name" value="Nucleotide-diphospho-sugar transferases"/>
    <property type="match status" value="1"/>
</dbReference>
<dbReference type="PANTHER" id="PTHR11183">
    <property type="entry name" value="GLYCOGENIN SUBFAMILY MEMBER"/>
    <property type="match status" value="1"/>
</dbReference>
<evidence type="ECO:0000256" key="10">
    <source>
        <dbReference type="ARBA" id="ARBA00038934"/>
    </source>
</evidence>
<dbReference type="Gene3D" id="3.90.550.10">
    <property type="entry name" value="Spore Coat Polysaccharide Biosynthesis Protein SpsA, Chain A"/>
    <property type="match status" value="1"/>
</dbReference>
<dbReference type="InterPro" id="IPR029044">
    <property type="entry name" value="Nucleotide-diphossugar_trans"/>
</dbReference>
<keyword evidence="3" id="KW-0963">Cytoplasm</keyword>
<dbReference type="GO" id="GO:0005978">
    <property type="term" value="P:glycogen biosynthetic process"/>
    <property type="evidence" value="ECO:0007669"/>
    <property type="project" value="UniProtKB-KW"/>
</dbReference>
<comment type="catalytic activity">
    <reaction evidence="12">
        <text>L-tyrosyl-[glycogenin] + UDP-alpha-D-glucose = alpha-D-glucosyl-L-tyrosyl-[glycogenin] + UDP + H(+)</text>
        <dbReference type="Rhea" id="RHEA:23360"/>
        <dbReference type="Rhea" id="RHEA-COMP:14604"/>
        <dbReference type="Rhea" id="RHEA-COMP:14605"/>
        <dbReference type="ChEBI" id="CHEBI:15378"/>
        <dbReference type="ChEBI" id="CHEBI:46858"/>
        <dbReference type="ChEBI" id="CHEBI:58223"/>
        <dbReference type="ChEBI" id="CHEBI:58885"/>
        <dbReference type="ChEBI" id="CHEBI:140573"/>
        <dbReference type="EC" id="2.4.1.186"/>
    </reaction>
</comment>
<evidence type="ECO:0000313" key="16">
    <source>
        <dbReference type="Proteomes" id="UP000594364"/>
    </source>
</evidence>
<keyword evidence="16" id="KW-1185">Reference proteome</keyword>
<dbReference type="GO" id="GO:0008466">
    <property type="term" value="F:glycogenin glucosyltransferase activity"/>
    <property type="evidence" value="ECO:0007669"/>
    <property type="project" value="UniProtKB-EC"/>
</dbReference>
<evidence type="ECO:0000256" key="14">
    <source>
        <dbReference type="SAM" id="MobiDB-lite"/>
    </source>
</evidence>
<evidence type="ECO:0000256" key="7">
    <source>
        <dbReference type="ARBA" id="ARBA00023180"/>
    </source>
</evidence>
<evidence type="ECO:0000256" key="4">
    <source>
        <dbReference type="ARBA" id="ARBA00022679"/>
    </source>
</evidence>
<comment type="cofactor">
    <cofactor evidence="1">
        <name>Mn(2+)</name>
        <dbReference type="ChEBI" id="CHEBI:29035"/>
    </cofactor>
</comment>
<dbReference type="GO" id="GO:0005737">
    <property type="term" value="C:cytoplasm"/>
    <property type="evidence" value="ECO:0007669"/>
    <property type="project" value="UniProtKB-SubCell"/>
</dbReference>
<evidence type="ECO:0000256" key="3">
    <source>
        <dbReference type="ARBA" id="ARBA00022490"/>
    </source>
</evidence>
<dbReference type="Proteomes" id="UP000594364">
    <property type="component" value="Chromosome 6"/>
</dbReference>
<accession>A0A7U3Q1L9</accession>
<evidence type="ECO:0000256" key="13">
    <source>
        <dbReference type="ARBA" id="ARBA00057883"/>
    </source>
</evidence>
<feature type="compositionally biased region" description="Low complexity" evidence="14">
    <location>
        <begin position="535"/>
        <end position="554"/>
    </location>
</feature>
<evidence type="ECO:0000256" key="11">
    <source>
        <dbReference type="ARBA" id="ARBA00050886"/>
    </source>
</evidence>
<feature type="compositionally biased region" description="Low complexity" evidence="14">
    <location>
        <begin position="340"/>
        <end position="354"/>
    </location>
</feature>
<proteinExistence type="inferred from homology"/>
<dbReference type="EMBL" id="CP031390">
    <property type="protein sequence ID" value="QPH17262.1"/>
    <property type="molecule type" value="Genomic_DNA"/>
</dbReference>
<evidence type="ECO:0000256" key="8">
    <source>
        <dbReference type="ARBA" id="ARBA00023211"/>
    </source>
</evidence>
<keyword evidence="7" id="KW-0325">Glycoprotein</keyword>
<evidence type="ECO:0000256" key="1">
    <source>
        <dbReference type="ARBA" id="ARBA00001936"/>
    </source>
</evidence>
<evidence type="ECO:0000256" key="9">
    <source>
        <dbReference type="ARBA" id="ARBA00038162"/>
    </source>
</evidence>
<feature type="compositionally biased region" description="Polar residues" evidence="14">
    <location>
        <begin position="497"/>
        <end position="509"/>
    </location>
</feature>
<comment type="subcellular location">
    <subcellularLocation>
        <location evidence="2">Cytoplasm</location>
    </subcellularLocation>
</comment>
<dbReference type="InterPro" id="IPR050587">
    <property type="entry name" value="GNT1/Glycosyltrans_8"/>
</dbReference>
<gene>
    <name evidence="15" type="ORF">C2857_002077</name>
</gene>
<comment type="function">
    <text evidence="13">Self-glucosylating initiator of glycogen synthesis. It catalyzes the formation of a short alpha (1,4)-glucosyl chain covalently attached via a glucose 1-O-tyrosyl linkage to internal tyrosine residues and these chains act as primers for the elongation reaction catalyzed by glycogen synthase.</text>
</comment>
<comment type="catalytic activity">
    <reaction evidence="11">
        <text>[1,4-alpha-D-glucosyl](n)-L-tyrosyl-[glycogenin] + UDP-alpha-D-glucose = [1,4-alpha-D-glucosyl](n+1)-L-tyrosyl-[glycogenin] + UDP + H(+)</text>
        <dbReference type="Rhea" id="RHEA:56560"/>
        <dbReference type="Rhea" id="RHEA-COMP:14606"/>
        <dbReference type="Rhea" id="RHEA-COMP:14607"/>
        <dbReference type="ChEBI" id="CHEBI:15378"/>
        <dbReference type="ChEBI" id="CHEBI:58223"/>
        <dbReference type="ChEBI" id="CHEBI:58885"/>
        <dbReference type="ChEBI" id="CHEBI:140574"/>
        <dbReference type="EC" id="2.4.1.186"/>
    </reaction>
</comment>
<dbReference type="InterPro" id="IPR002495">
    <property type="entry name" value="Glyco_trans_8"/>
</dbReference>
<reference evidence="15 16" key="1">
    <citation type="journal article" date="2018" name="PLoS Genet.">
        <title>Repeat elements organise 3D genome structure and mediate transcription in the filamentous fungus Epichloe festucae.</title>
        <authorList>
            <person name="Winter D.J."/>
            <person name="Ganley A.R.D."/>
            <person name="Young C.A."/>
            <person name="Liachko I."/>
            <person name="Schardl C.L."/>
            <person name="Dupont P.Y."/>
            <person name="Berry D."/>
            <person name="Ram A."/>
            <person name="Scott B."/>
            <person name="Cox M.P."/>
        </authorList>
    </citation>
    <scope>NUCLEOTIDE SEQUENCE [LARGE SCALE GENOMIC DNA]</scope>
    <source>
        <strain evidence="15 16">Fl1</strain>
    </source>
</reference>
<comment type="similarity">
    <text evidence="9">Belongs to the glycosyltransferase 8 family. Glycogenin subfamily.</text>
</comment>
<feature type="region of interest" description="Disordered" evidence="14">
    <location>
        <begin position="697"/>
        <end position="727"/>
    </location>
</feature>
<feature type="region of interest" description="Disordered" evidence="14">
    <location>
        <begin position="469"/>
        <end position="509"/>
    </location>
</feature>
<keyword evidence="4" id="KW-0808">Transferase</keyword>
<keyword evidence="6" id="KW-0320">Glycogen biosynthesis</keyword>
<dbReference type="CDD" id="cd02537">
    <property type="entry name" value="GT8_Glycogenin"/>
    <property type="match status" value="1"/>
</dbReference>
<feature type="compositionally biased region" description="Polar residues" evidence="14">
    <location>
        <begin position="469"/>
        <end position="489"/>
    </location>
</feature>
<feature type="region of interest" description="Disordered" evidence="14">
    <location>
        <begin position="636"/>
        <end position="663"/>
    </location>
</feature>
<evidence type="ECO:0000256" key="12">
    <source>
        <dbReference type="ARBA" id="ARBA00052293"/>
    </source>
</evidence>
<evidence type="ECO:0000256" key="5">
    <source>
        <dbReference type="ARBA" id="ARBA00022723"/>
    </source>
</evidence>
<evidence type="ECO:0000313" key="15">
    <source>
        <dbReference type="EMBL" id="QPH17262.1"/>
    </source>
</evidence>
<keyword evidence="8" id="KW-0464">Manganese</keyword>
<dbReference type="GO" id="GO:0046872">
    <property type="term" value="F:metal ion binding"/>
    <property type="evidence" value="ECO:0007669"/>
    <property type="project" value="UniProtKB-KW"/>
</dbReference>
<organism evidence="15 16">
    <name type="scientific">Epichloe festucae (strain Fl1)</name>
    <dbReference type="NCBI Taxonomy" id="877507"/>
    <lineage>
        <taxon>Eukaryota</taxon>
        <taxon>Fungi</taxon>
        <taxon>Dikarya</taxon>
        <taxon>Ascomycota</taxon>
        <taxon>Pezizomycotina</taxon>
        <taxon>Sordariomycetes</taxon>
        <taxon>Hypocreomycetidae</taxon>
        <taxon>Hypocreales</taxon>
        <taxon>Clavicipitaceae</taxon>
        <taxon>Epichloe</taxon>
    </lineage>
</organism>
<sequence>MSAPTSAAREQTYATMLLNDLYLPGALVLAHSLRDAGTDKKLAVLVTLDSVSANAISQLEAVYDYILPVSRIRNEHPTNLYLMNRSDLHSAFTKINLWKQTQFSKIVYIDADVVAYRAPDELFDLPHAFSAAPDVGWPDISNTGVMVLTPSLGDYYAMLAMAERGISFDGADQGLINTYFEHSTNRLSFTYNVTPSAHYQYIPAYLHFQSSISMVHFIGANKPWFSGRHSAHRNDPVDEMIGRWWAVHDRHYRAQTSAPDSMQRDQQQHNTVYNDATDGPMASTPAVHTVDDHTKKTNTSPSIVQEQAEHSPRPGSITASRMATDAEDSGRVETAEHHPTQQTQQTTQITQTTQHSPTPINTWDAQRQPPPIDSKPEAINFPSTHYEMSRDTTPFVPPVRYPSPPRNMWYEIPEQPPSSADKPRQIFPWEAKQPTPSRSFIDPLRQERFQVSRAAESRENQEALAQDLSLTGASPDSGIPSISVTTGTPQEEKSETALATTGDPWNSFSRANAWDEVPEIGRYVEGLQKRRCSKSRGSFTSSGSATSPSAAAGTLQMPRALKVTEFPTEVERPSLPVTPAPMKRPSFWGEDNHHFSAGDRAHPLPAAEGVPSQPDWDPAVQLQKLAQQQSEALLRRLSGSDGATGRRLRHDIPSRPLPFGSASLQSPTYVAQACPSSVLSPQPVPGKTRAANLVEGLVDAKEDSPSETHGKDEGTRAAEHEGSTAAA</sequence>
<dbReference type="OrthoDB" id="2014201at2759"/>
<evidence type="ECO:0000256" key="2">
    <source>
        <dbReference type="ARBA" id="ARBA00004496"/>
    </source>
</evidence>
<dbReference type="FunFam" id="3.90.550.10:FF:000092">
    <property type="entry name" value="Glycogenin 2"/>
    <property type="match status" value="1"/>
</dbReference>
<feature type="compositionally biased region" description="Polar residues" evidence="14">
    <location>
        <begin position="355"/>
        <end position="365"/>
    </location>
</feature>
<dbReference type="Pfam" id="PF01501">
    <property type="entry name" value="Glyco_transf_8"/>
    <property type="match status" value="1"/>
</dbReference>
<feature type="compositionally biased region" description="Basic and acidic residues" evidence="14">
    <location>
        <begin position="698"/>
        <end position="727"/>
    </location>
</feature>
<feature type="region of interest" description="Disordered" evidence="14">
    <location>
        <begin position="530"/>
        <end position="616"/>
    </location>
</feature>
<dbReference type="AlphaFoldDB" id="A0A7U3Q1L9"/>
<feature type="compositionally biased region" description="Basic and acidic residues" evidence="14">
    <location>
        <begin position="590"/>
        <end position="602"/>
    </location>
</feature>
<feature type="compositionally biased region" description="Basic and acidic residues" evidence="14">
    <location>
        <begin position="328"/>
        <end position="339"/>
    </location>
</feature>